<dbReference type="InterPro" id="IPR020807">
    <property type="entry name" value="PKS_DH"/>
</dbReference>
<feature type="region of interest" description="N-terminal hotdog fold" evidence="9">
    <location>
        <begin position="4040"/>
        <end position="4167"/>
    </location>
</feature>
<dbReference type="InterPro" id="IPR020841">
    <property type="entry name" value="PKS_Beta-ketoAc_synthase_dom"/>
</dbReference>
<dbReference type="SMART" id="SM00822">
    <property type="entry name" value="PKS_KR"/>
    <property type="match status" value="3"/>
</dbReference>
<evidence type="ECO:0000256" key="6">
    <source>
        <dbReference type="ARBA" id="ARBA00023194"/>
    </source>
</evidence>
<dbReference type="PANTHER" id="PTHR43775:SF51">
    <property type="entry name" value="INACTIVE PHENOLPHTHIOCEROL SYNTHESIS POLYKETIDE SYNTHASE TYPE I PKS1-RELATED"/>
    <property type="match status" value="1"/>
</dbReference>
<evidence type="ECO:0000256" key="2">
    <source>
        <dbReference type="ARBA" id="ARBA00004792"/>
    </source>
</evidence>
<evidence type="ECO:0000259" key="13">
    <source>
        <dbReference type="PROSITE" id="PS52019"/>
    </source>
</evidence>
<dbReference type="InterPro" id="IPR036736">
    <property type="entry name" value="ACP-like_sf"/>
</dbReference>
<dbReference type="GO" id="GO:0004315">
    <property type="term" value="F:3-oxoacyl-[acyl-carrier-protein] synthase activity"/>
    <property type="evidence" value="ECO:0007669"/>
    <property type="project" value="InterPro"/>
</dbReference>
<evidence type="ECO:0000259" key="12">
    <source>
        <dbReference type="PROSITE" id="PS52004"/>
    </source>
</evidence>
<comment type="cofactor">
    <cofactor evidence="1">
        <name>pantetheine 4'-phosphate</name>
        <dbReference type="ChEBI" id="CHEBI:47942"/>
    </cofactor>
</comment>
<dbReference type="FunFam" id="1.10.1200.10:FF:000007">
    <property type="entry name" value="Probable polyketide synthase pks17"/>
    <property type="match status" value="3"/>
</dbReference>
<dbReference type="Gene3D" id="3.30.70.3290">
    <property type="match status" value="3"/>
</dbReference>
<dbReference type="Pfam" id="PF00698">
    <property type="entry name" value="Acyl_transf_1"/>
    <property type="match status" value="3"/>
</dbReference>
<evidence type="ECO:0000259" key="11">
    <source>
        <dbReference type="PROSITE" id="PS50075"/>
    </source>
</evidence>
<protein>
    <submittedName>
        <fullName evidence="14">SDR family NAD(P)-dependent oxidoreductase</fullName>
    </submittedName>
</protein>
<dbReference type="GeneID" id="95778158"/>
<dbReference type="PROSITE" id="PS52019">
    <property type="entry name" value="PKS_MFAS_DH"/>
    <property type="match status" value="1"/>
</dbReference>
<dbReference type="InterPro" id="IPR041618">
    <property type="entry name" value="PKS_DE"/>
</dbReference>
<dbReference type="Pfam" id="PF02801">
    <property type="entry name" value="Ketoacyl-synt_C"/>
    <property type="match status" value="3"/>
</dbReference>
<dbReference type="InterPro" id="IPR049552">
    <property type="entry name" value="PKS_DH_N"/>
</dbReference>
<evidence type="ECO:0000256" key="8">
    <source>
        <dbReference type="ARBA" id="ARBA00023315"/>
    </source>
</evidence>
<feature type="domain" description="Carrier" evidence="11">
    <location>
        <begin position="1497"/>
        <end position="1572"/>
    </location>
</feature>
<keyword evidence="4" id="KW-0597">Phosphoprotein</keyword>
<dbReference type="Pfam" id="PF00550">
    <property type="entry name" value="PP-binding"/>
    <property type="match status" value="3"/>
</dbReference>
<keyword evidence="8" id="KW-0012">Acyltransferase</keyword>
<dbReference type="Gene3D" id="6.10.140.1830">
    <property type="match status" value="2"/>
</dbReference>
<evidence type="ECO:0000256" key="3">
    <source>
        <dbReference type="ARBA" id="ARBA00022450"/>
    </source>
</evidence>
<dbReference type="InterPro" id="IPR032821">
    <property type="entry name" value="PKS_assoc"/>
</dbReference>
<dbReference type="SUPFAM" id="SSF52151">
    <property type="entry name" value="FabD/lysophospholipase-like"/>
    <property type="match status" value="3"/>
</dbReference>
<dbReference type="InterPro" id="IPR014030">
    <property type="entry name" value="Ketoacyl_synth_N"/>
</dbReference>
<dbReference type="CDD" id="cd08956">
    <property type="entry name" value="KR_3_FAS_SDR_x"/>
    <property type="match status" value="1"/>
</dbReference>
<evidence type="ECO:0000313" key="15">
    <source>
        <dbReference type="Proteomes" id="UP000289482"/>
    </source>
</evidence>
<dbReference type="PROSITE" id="PS52004">
    <property type="entry name" value="KS3_2"/>
    <property type="match status" value="3"/>
</dbReference>
<dbReference type="PANTHER" id="PTHR43775">
    <property type="entry name" value="FATTY ACID SYNTHASE"/>
    <property type="match status" value="1"/>
</dbReference>
<comment type="caution">
    <text evidence="14">The sequence shown here is derived from an EMBL/GenBank/DDBJ whole genome shotgun (WGS) entry which is preliminary data.</text>
</comment>
<accession>A0A4Q1QY39</accession>
<evidence type="ECO:0000256" key="10">
    <source>
        <dbReference type="SAM" id="MobiDB-lite"/>
    </source>
</evidence>
<dbReference type="InterPro" id="IPR042104">
    <property type="entry name" value="PKS_dehydratase_sf"/>
</dbReference>
<evidence type="ECO:0000256" key="7">
    <source>
        <dbReference type="ARBA" id="ARBA00023268"/>
    </source>
</evidence>
<dbReference type="Proteomes" id="UP000289482">
    <property type="component" value="Unassembled WGS sequence"/>
</dbReference>
<dbReference type="FunFam" id="3.40.366.10:FF:000002">
    <property type="entry name" value="Probable polyketide synthase 2"/>
    <property type="match status" value="3"/>
</dbReference>
<dbReference type="InterPro" id="IPR036299">
    <property type="entry name" value="Polyketide_synth_docking_sf"/>
</dbReference>
<keyword evidence="6" id="KW-0045">Antibiotic biosynthesis</keyword>
<dbReference type="InterPro" id="IPR016035">
    <property type="entry name" value="Acyl_Trfase/lysoPLipase"/>
</dbReference>
<keyword evidence="15" id="KW-1185">Reference proteome</keyword>
<feature type="domain" description="Ketosynthase family 3 (KS3)" evidence="12">
    <location>
        <begin position="3134"/>
        <end position="3560"/>
    </location>
</feature>
<dbReference type="InterPro" id="IPR020806">
    <property type="entry name" value="PKS_PP-bd"/>
</dbReference>
<keyword evidence="3" id="KW-0596">Phosphopantetheine</keyword>
<feature type="region of interest" description="C-terminal hotdog fold" evidence="9">
    <location>
        <begin position="4186"/>
        <end position="4322"/>
    </location>
</feature>
<dbReference type="InterPro" id="IPR013968">
    <property type="entry name" value="PKS_KR"/>
</dbReference>
<dbReference type="InterPro" id="IPR016036">
    <property type="entry name" value="Malonyl_transacylase_ACP-bd"/>
</dbReference>
<dbReference type="InterPro" id="IPR009081">
    <property type="entry name" value="PP-bd_ACP"/>
</dbReference>
<dbReference type="InterPro" id="IPR016039">
    <property type="entry name" value="Thiolase-like"/>
</dbReference>
<keyword evidence="7" id="KW-0511">Multifunctional enzyme</keyword>
<dbReference type="Pfam" id="PF18369">
    <property type="entry name" value="PKS_DE"/>
    <property type="match status" value="2"/>
</dbReference>
<dbReference type="NCBIfam" id="NF045894">
    <property type="entry name" value="PKS_plus_SDR"/>
    <property type="match status" value="2"/>
</dbReference>
<dbReference type="CDD" id="cd00833">
    <property type="entry name" value="PKS"/>
    <property type="match status" value="3"/>
</dbReference>
<evidence type="ECO:0000256" key="5">
    <source>
        <dbReference type="ARBA" id="ARBA00022679"/>
    </source>
</evidence>
<feature type="active site" description="Proton donor; for dehydratase activity" evidence="9">
    <location>
        <position position="4245"/>
    </location>
</feature>
<dbReference type="GO" id="GO:0004312">
    <property type="term" value="F:fatty acid synthase activity"/>
    <property type="evidence" value="ECO:0007669"/>
    <property type="project" value="TreeGrafter"/>
</dbReference>
<dbReference type="InterPro" id="IPR049551">
    <property type="entry name" value="PKS_DH_C"/>
</dbReference>
<dbReference type="SUPFAM" id="SSF51735">
    <property type="entry name" value="NAD(P)-binding Rossmann-fold domains"/>
    <property type="match status" value="6"/>
</dbReference>
<feature type="domain" description="Ketosynthase family 3 (KS3)" evidence="12">
    <location>
        <begin position="33"/>
        <end position="461"/>
    </location>
</feature>
<keyword evidence="5" id="KW-0808">Transferase</keyword>
<dbReference type="InterPro" id="IPR006162">
    <property type="entry name" value="Ppantetheine_attach_site"/>
</dbReference>
<dbReference type="SMART" id="SM01294">
    <property type="entry name" value="PKS_PP_betabranch"/>
    <property type="match status" value="3"/>
</dbReference>
<organism evidence="14 15">
    <name type="scientific">Streptomyces sioyaensis</name>
    <dbReference type="NCBI Taxonomy" id="67364"/>
    <lineage>
        <taxon>Bacteria</taxon>
        <taxon>Bacillati</taxon>
        <taxon>Actinomycetota</taxon>
        <taxon>Actinomycetes</taxon>
        <taxon>Kitasatosporales</taxon>
        <taxon>Streptomycetaceae</taxon>
        <taxon>Streptomyces</taxon>
    </lineage>
</organism>
<feature type="region of interest" description="Disordered" evidence="10">
    <location>
        <begin position="4123"/>
        <end position="4190"/>
    </location>
</feature>
<dbReference type="InterPro" id="IPR014043">
    <property type="entry name" value="Acyl_transferase_dom"/>
</dbReference>
<dbReference type="EMBL" id="SDIF01000018">
    <property type="protein sequence ID" value="RXS68307.1"/>
    <property type="molecule type" value="Genomic_DNA"/>
</dbReference>
<dbReference type="Gene3D" id="3.10.129.110">
    <property type="entry name" value="Polyketide synthase dehydratase"/>
    <property type="match status" value="1"/>
</dbReference>
<dbReference type="Pfam" id="PF16197">
    <property type="entry name" value="KAsynt_C_assoc"/>
    <property type="match status" value="3"/>
</dbReference>
<dbReference type="Pfam" id="PF21089">
    <property type="entry name" value="PKS_DH_N"/>
    <property type="match status" value="1"/>
</dbReference>
<dbReference type="InterPro" id="IPR014031">
    <property type="entry name" value="Ketoacyl_synth_C"/>
</dbReference>
<feature type="compositionally biased region" description="Low complexity" evidence="10">
    <location>
        <begin position="4163"/>
        <end position="4176"/>
    </location>
</feature>
<dbReference type="SUPFAM" id="SSF101173">
    <property type="entry name" value="Docking domain B of the erythromycin polyketide synthase (DEBS)"/>
    <property type="match status" value="1"/>
</dbReference>
<dbReference type="SMART" id="SM00825">
    <property type="entry name" value="PKS_KS"/>
    <property type="match status" value="3"/>
</dbReference>
<dbReference type="InterPro" id="IPR001227">
    <property type="entry name" value="Ac_transferase_dom_sf"/>
</dbReference>
<comment type="pathway">
    <text evidence="2">Antibiotic biosynthesis.</text>
</comment>
<dbReference type="InterPro" id="IPR057326">
    <property type="entry name" value="KR_dom"/>
</dbReference>
<dbReference type="PROSITE" id="PS00606">
    <property type="entry name" value="KS3_1"/>
    <property type="match status" value="2"/>
</dbReference>
<dbReference type="CDD" id="cd08952">
    <property type="entry name" value="KR_1_SDR_x"/>
    <property type="match status" value="2"/>
</dbReference>
<dbReference type="Gene3D" id="1.10.1200.10">
    <property type="entry name" value="ACP-like"/>
    <property type="match status" value="3"/>
</dbReference>
<dbReference type="SUPFAM" id="SSF55048">
    <property type="entry name" value="Probable ACP-binding domain of malonyl-CoA ACP transacylase"/>
    <property type="match status" value="3"/>
</dbReference>
<dbReference type="Gene3D" id="3.40.366.10">
    <property type="entry name" value="Malonyl-Coenzyme A Acyl Carrier Protein, domain 2"/>
    <property type="match status" value="3"/>
</dbReference>
<dbReference type="Pfam" id="PF08990">
    <property type="entry name" value="Docking"/>
    <property type="match status" value="1"/>
</dbReference>
<dbReference type="InterPro" id="IPR050091">
    <property type="entry name" value="PKS_NRPS_Biosynth_Enz"/>
</dbReference>
<dbReference type="Pfam" id="PF22953">
    <property type="entry name" value="SpnB_Rossmann"/>
    <property type="match status" value="1"/>
</dbReference>
<dbReference type="InterPro" id="IPR055123">
    <property type="entry name" value="SpnB-like_Rossmann"/>
</dbReference>
<dbReference type="Pfam" id="PF08659">
    <property type="entry name" value="KR"/>
    <property type="match status" value="3"/>
</dbReference>
<dbReference type="Gene3D" id="3.40.47.10">
    <property type="match status" value="3"/>
</dbReference>
<evidence type="ECO:0000313" key="14">
    <source>
        <dbReference type="EMBL" id="RXS68307.1"/>
    </source>
</evidence>
<dbReference type="SMART" id="SM00827">
    <property type="entry name" value="PKS_AT"/>
    <property type="match status" value="3"/>
</dbReference>
<dbReference type="SMART" id="SM00826">
    <property type="entry name" value="PKS_DH"/>
    <property type="match status" value="1"/>
</dbReference>
<dbReference type="GO" id="GO:0031177">
    <property type="term" value="F:phosphopantetheine binding"/>
    <property type="evidence" value="ECO:0007669"/>
    <property type="project" value="InterPro"/>
</dbReference>
<evidence type="ECO:0000256" key="4">
    <source>
        <dbReference type="ARBA" id="ARBA00022553"/>
    </source>
</evidence>
<feature type="domain" description="Carrier" evidence="11">
    <location>
        <begin position="3040"/>
        <end position="3115"/>
    </location>
</feature>
<dbReference type="GO" id="GO:0006633">
    <property type="term" value="P:fatty acid biosynthetic process"/>
    <property type="evidence" value="ECO:0007669"/>
    <property type="project" value="InterPro"/>
</dbReference>
<dbReference type="Gene3D" id="3.40.50.720">
    <property type="entry name" value="NAD(P)-binding Rossmann-like Domain"/>
    <property type="match status" value="3"/>
</dbReference>
<dbReference type="InterPro" id="IPR015083">
    <property type="entry name" value="NorB/c/GfsB-D-like_docking"/>
</dbReference>
<dbReference type="Pfam" id="PF14765">
    <property type="entry name" value="PS-DH"/>
    <property type="match status" value="1"/>
</dbReference>
<dbReference type="InterPro" id="IPR018201">
    <property type="entry name" value="Ketoacyl_synth_AS"/>
</dbReference>
<gene>
    <name evidence="14" type="ORF">EST54_09135</name>
</gene>
<evidence type="ECO:0000256" key="9">
    <source>
        <dbReference type="PROSITE-ProRule" id="PRU01363"/>
    </source>
</evidence>
<feature type="domain" description="Ketosynthase family 3 (KS3)" evidence="12">
    <location>
        <begin position="1597"/>
        <end position="2022"/>
    </location>
</feature>
<dbReference type="PROSITE" id="PS50075">
    <property type="entry name" value="CARRIER"/>
    <property type="match status" value="3"/>
</dbReference>
<dbReference type="InterPro" id="IPR036291">
    <property type="entry name" value="NAD(P)-bd_dom_sf"/>
</dbReference>
<feature type="active site" description="Proton acceptor; for dehydratase activity" evidence="9">
    <location>
        <position position="4072"/>
    </location>
</feature>
<dbReference type="FunFam" id="3.40.47.10:FF:000019">
    <property type="entry name" value="Polyketide synthase type I"/>
    <property type="match status" value="3"/>
</dbReference>
<sequence>MDNEDKLRDYLKRVTTDLRQTRRRLQEVESREHDPIAIVAMACRLPGGVASPEELWRMVAEGTDAIGPMPTDRGWDVDKLYDPDPDRAGSSYVRQGGFLYDAPEFDAGFFEISPREALAMDPQQRLLLETSWEAFERAGIDPTSVRGSAAGVFVGSSNQGYAAAADGNTAPEGVEGHLLTGGSAAVLSGRLAYSFGLEGPAVTVDTMCSSSLVALHLAVQALRHGECEMALACGATVMSSARNFVEFSRQRGLARDGRCKPFAAAADGTAWGEGVGVLLLERLSEARRNGHPVLAVIRGSATNQDGASNGLTAPNGPSQQRVIRAALANAGLSAGEVDAVEAHGTGTTLGDPIEAQALLATYGKDRDADRPLWLGSFKSNIGHAQAASGIAGVMKTVQAIRHGVLPPTLHVDAPSPHVDWSTGNVRLLTDETAWPETDAPRRAGVSSFGGSGTNAHVLLEQAPVEEPADESADEQLAAAAPVQRAAPAALPWVVSGRSATALRAQAERLASWAETAGRSPVDTGHALVASRAALEHRAVVVGTDQDALVAGLRAVAEGETPAGAVVGDADALEGDADVVFVFPGQGSQWVGMAVELLDSSPVFAGRLAECEAALEPFVDWSLTGVLRGVEGAPGLDRVDVVQPVLWAVMVSLAEVWRAHGVEPAAVVGHSQGEIAAACVAGALSLEDGARVVALRSKAIRALSGRGGMVSVALSSSEVSDLIEPWGGRVSVAAVNGPSSVVVSGDADALDELMGGCKEREVRARRIEVDYASHSAHVESIREELLEVLAPVAPRTSSVPFFSTVTGEWLDTAEMDAGYWFTNLRQTVRLEPAVRALLAADHRVFVEVSPHPVLTMPVQETAEAAGADAVVTGTLRRDDGGLSRLYASLGELYVHGVEVDWSPAFAAAGPRLVDLPTYAFQHRRYWLESGQSSVAGVVDPVDVRFWETVEREDLEGLAATLGLADAGALREVLPALSSWRQGRQQRSTVDGWRYRIAWRPQPEPEQAKLAGPWLVVVPADYLDNDLVRATLQSIGDNGAETVLLVLEDSTTDRGGVADQLRHSLTTGAPSGVLSFLALDERPLTEFPEVTVGLVQSVALMQALLDVDVEAPLWLLTTESAATGSSDDAVRHPLQAAVWGLARVFALEHPKQWGGLVDLPAALDDRGAALLSGVLAAGGEEDQLALRGSALLTRRLTRAPLDGGEPATPWRTSGAALVTGGTGGLGAHTARLLARSGAEHLVLTSRRGPDAPGAAELRDELAELGARVTIAACDVTDADALAELVAQVESDGPAIRSVVHTAGVGLLVPLADTTLQEFAEGARAKLLGARNLDALFDRDGLDAFVLYSSVAGTWGSGDHGAYAASNSYVDALAAHRRARGLTGTSIAWGIWSPEGGGMAVDVVQEQLRWRGIPFMPAHLAVLGLQQALDHDETFLAVADIDWERFVPVFTAAHRRPLLHEVPEVLRALEADEADTDAAESTAESLRTQLAGLAPAERERQLADLVRKQVAAVLGYSDTSEVEVGRAFRELGFDSLTAVELRNRLNAATGLKLPATVVFDHPTVKSLAGHLETTLVGASGALSVPAAAPETVAPAAPAEDDAIAIVSMACRYPGGVQSPEDLWQLVRERTDAISEFPADRGWDLDGLYDPDPDRTGTCYVREGGFLDAAGDFDPEFFGISPREALAMDPQQRLLLETSWEAIERGGIDPRTLRGTPTGVFFGAAYQGYGTGEAPEGLEGHLITGTVTSIASGRISYTLGLEGPAVTLDTGCSSSLVSLHLAVQALRSGECSLAIAGAAAVMSEPIGLVGFSRQRGLARDGRCKPFSASADGMGMAEGVGVLLVERLSDARRNGHRVLAVVRGTAVNQDGASNGLTAPNGLSQQRVIRAALANAGLSAGEVDAVEAHGTGTSLGDPIEAQALLATYGQERAADRPLWLGSVKSNIGHSQAASGMAGIIKMVQALRHGELPATLHADEPSPHVEWSSGAVELLTEARPWTAVEDRPRRAGISSFGVSGTNAHVIVEQAEESEQATMAEEGEPVPSASASASGGVLVPWVVSGRSADALVAQAERLASRVTDADWSPADVGWSLVASRSSFEHRAVVVGSEIDELAEKLRQLSPTTAVGDPGRTVFVFPGQGSQWVGMAVELLDSSSVFAGRLAECEAALEPFVDWSLTGVLRGDEGVPGLDRVDVVQPVLWAVMVSLAEVWRAHGVEPAVVVGHSQGEIAAACVAGALSLEDGARVVALRSKAIRALSGRGGMVSVALPSSDVSDLIEPWGGRISVAAVNGPSSVVVSGDADALDELMDGCKEREVRARRIEVDYASHSAHVESIREELLEVLAPVAPRTSSVPFFSTVTGEWLDTAEMDAGYWFTNLRQTVRLEPAVRALLAADHRVFVEVSPHPVLTMPVQETAEAAGADAVVSGTLRRDDGGLSRLYASLGELYVHGVEVDWSPAFAAAGPRLVDLPTYAFQHRRYWLESPKPAAGSGASGVVDAGFWETIERGDADTLAETLGLSDDGALREVLPALSLWHQQRQRRSTVDGWRYRIVWRPQPEPERTGLDGTWLVVVPEGHQDAPVVEGVVGALRSGDVDIRTLIVGTEDADRERLAGRLRDEAGTAAGAIAGVLSLVALDEQPWTAPQSLPAGLVLMTSLLQALGDAGIDAPLWCATRGAVSVNRADAVAHPTQAMAWGLGRIAAFEYPQRWGGLVDLPGEVDERAGRRLVALLARTRGEDQVALRGSGVFTRRMVRSLPGDRPAGEGWRPRGTVLVTGGTGALGGHLARWLARNGAEHLVLVSRRGPEAPGAAELVEELAGLGARATVRACDVGDREAVAALVASLPQEQPLTAVVHTAGVLDDGVIDQLTADRAGTVWEPKAGAAFALHEATRHLDLSAFILFSSMAGTLGGPGQGSYAAANACLDALALQRRAEGLPATSIAWGAWGGGGLVGEELAERLRRDGVPPMDPDLAVSALQTALDEDETFLVVADVDWHKATARQVAAVSELPEVQASAGAGADEAAARGDAAPLVARLRERAPAERRAALLDDVRAAAAAVLGYDRPDAIPADRAFRDLGYDSLTAVELRNRLAEATGLRLPVTLVFDHPTATALTSFLHDGLFGAVPERAEAAAPAVPVDDDPVVIVGMSCRYPGQADSPEELWRLLDGGTDAVSGFPTNRGWDIERLYDPDPDKPGTFYARDGGFLYDADHFDPAFFGISPREAVAIDPQQRLLLETSWEAIERAGIDPEVLRGTAAGVFVGSNYNDYGSRAHTAPEGMEGYLATGSASSVASGRIAYTFGLEGPAVTVDTACSSSLVALHLATQALRSGECTLALAAGVTVISTPQTFIEFSRQRALAPDGRCKAFSADADGAGWAEGVGVVLLERLSEARRRGHPVLAVVKGTAVNQDGASNGLTAPNGPSQQRVIRQALANAGLAAGDIDAVEAHGTGTQLGDPIEAQALLATYGQERPAERPLWLGSIKSNIGHTQAAAGVAGVIKMVQAMRHGVLPRTLHAARPSPHIDWSAGNVRLLSEPQEWTPGDGPRRAGVSAFGISGTNAHVILEEPEPVAVEPGATPQGSLPETPDAPAAVVPWLLSARGATALRAQGRRLAEHLARHPELAPADVALSLATSRTAFEDRAALLGRNTDELTEVLLAFAEGREHPRVAVDRARGGKLAFLFPGQGSQRAGTGRSLYATHDAFADALDAVCAHLDGHLDRPLREVLFAEPGTPEAELLDRTVYTQAGLFALEVALFRLLESYGVHPDLLLGHSIGELAAAHVAGVFSLTDACALVAARGRLMQALPAGGAMVSVQAAEEDVLPLLAPYEDRVALAAVNGPAAVVLSGDEDAVAELEGHLAAAGHRTKRLRVSHAFHSAHMDAMLDEFAAVAAELDYQPPTTPVVSNVTGRPATAEELCSPAYWVRHVRQAVRFHEGARTLEELGARTLLDLGSGVLTAMADECLTTDGISLGAVLRRDTDEAESLTTALAHLHLRGHGPDWDRCLAPSGARRVPLPTYPFQRQRYWLEAGTDLTDVSAVGLQAAGHPLLGAAVPLAGSGGALFTGLLSAGRQPWLADHALDGTLLFPGTGFLELALQACARTGAGHLEELTLQAPLVVPEDGTVQLQLTVGDPDESGRRPLSVHSRPATRPDDEGQPWTRHAEGTLADGPPETGTPETGTPTDLTAWPPPGAEPVDVSDLYERTAANGFAYGPAFRGLEAAWRLGDEVFAEVTLPEQYRDTGFVLHPALLDAALHTVALAAPGTERAVLPFSFRAVTAAPAAHPDTLRVRLVRQADDTYAVQLADASGAPLAAIPALVLRPVDPAQLAAAGPKPADLYRMDWADLPLSGPPAEQYAVLGTDGVPEVPEGHGARYAELSALAAAVDAGAEVPATVLVGCPPTDGDPAEATRRAVHHALDLAQAWLSDERFSASRLVLCTRDAVAERAGATVSGLPHSAAWGLLRTAKAENPGRFGLLDHDGTARSAAALPAALATGEPEIALRDGAARVPRLVRARAAEPFRGLGTDGTVLITGAGGMLGRLVARHLVTAHGVRGLLLASRRGRTADGMPELEKELRELGAEVEIAACDLADRDDTARLLASVSAERPLTAVVHTAGVLDDGVIGSLTPDRMDTVLRAKADAVLHLDELTRDLDLTAFVLFSSLAGTFGGVGQGNYAAANAFLDAFAHARRAAGRPAVSLAWGLWAERSGMTTKLDETDLHRMARGGVRPMPSEQALALFDAALATKEAFLVPAKLDLAALQSAAGEVPPLLRSLTAPRPPAGRPAPAAVAEAGQLGTRLAGLPERDRRQAVLDAVLGQAALVLGHTSADAIDPERGFLELGFDSLTAVELRNRLTTVTGTRLPATLLFDYPEPGGLADHLLGRLAAAVEQQSADGGAVSGPLDAWEAQAERLMDDTAARAALRSRLQGLMDRLDSLPGDPDAELENRLDQASDDELFDFIENELGGS</sequence>
<dbReference type="Pfam" id="PF00109">
    <property type="entry name" value="ketoacyl-synt"/>
    <property type="match status" value="3"/>
</dbReference>
<dbReference type="SMART" id="SM00823">
    <property type="entry name" value="PKS_PP"/>
    <property type="match status" value="3"/>
</dbReference>
<dbReference type="GO" id="GO:0033068">
    <property type="term" value="P:macrolide biosynthetic process"/>
    <property type="evidence" value="ECO:0007669"/>
    <property type="project" value="UniProtKB-ARBA"/>
</dbReference>
<dbReference type="SUPFAM" id="SSF53901">
    <property type="entry name" value="Thiolase-like"/>
    <property type="match status" value="3"/>
</dbReference>
<dbReference type="SUPFAM" id="SSF47336">
    <property type="entry name" value="ACP-like"/>
    <property type="match status" value="3"/>
</dbReference>
<evidence type="ECO:0000256" key="1">
    <source>
        <dbReference type="ARBA" id="ARBA00001957"/>
    </source>
</evidence>
<proteinExistence type="predicted"/>
<reference evidence="14 15" key="1">
    <citation type="submission" date="2019-01" db="EMBL/GenBank/DDBJ databases">
        <title>Draft genome sequences of the type strain Streptomyces sioyaensis DSM 40032 and its novel strain, TM32, a thermotolerant antibiotics-producing actinobacterium.</title>
        <authorList>
            <person name="Nakaew N."/>
            <person name="Lumyong S."/>
            <person name="Sloan W.T."/>
            <person name="Sungthong R."/>
        </authorList>
    </citation>
    <scope>NUCLEOTIDE SEQUENCE [LARGE SCALE GENOMIC DNA]</scope>
    <source>
        <strain evidence="14 15">DSM 40032</strain>
    </source>
</reference>
<dbReference type="RefSeq" id="WP_129246886.1">
    <property type="nucleotide sequence ID" value="NZ_SDIF01000018.1"/>
</dbReference>
<name>A0A4Q1QY39_9ACTN</name>
<feature type="domain" description="PKS/mFAS DH" evidence="13">
    <location>
        <begin position="4040"/>
        <end position="4322"/>
    </location>
</feature>
<dbReference type="InterPro" id="IPR049900">
    <property type="entry name" value="PKS_mFAS_DH"/>
</dbReference>
<feature type="domain" description="Carrier" evidence="11">
    <location>
        <begin position="4803"/>
        <end position="4878"/>
    </location>
</feature>
<dbReference type="PROSITE" id="PS00012">
    <property type="entry name" value="PHOSPHOPANTETHEINE"/>
    <property type="match status" value="3"/>
</dbReference>